<name>E1WY46_HALMS</name>
<dbReference type="Pfam" id="PF00072">
    <property type="entry name" value="Response_reg"/>
    <property type="match status" value="1"/>
</dbReference>
<dbReference type="InterPro" id="IPR036388">
    <property type="entry name" value="WH-like_DNA-bd_sf"/>
</dbReference>
<feature type="domain" description="HTH luxR-type" evidence="3">
    <location>
        <begin position="141"/>
        <end position="206"/>
    </location>
</feature>
<keyword evidence="1" id="KW-0238">DNA-binding</keyword>
<sequence length="209" mass="24206">MNLLIVEDEKVLLDKYSDYLKEVFSSIRTARSKEDAFQLIEEHEFDVALIDYNLPDGKGLDILREYPKNGDAPVFIMLTAYSKERLAIECLNIGVYKYLEKPIDKKELIHTLIEAREEASNRDTIRSLKRKFTISERVANVLVEKYQISNRELEVLKSIIIHGKNKIVAEKLFISQGTVRNHLSNIFQKVHVNTKEQLNGLIEDLNSKN</sequence>
<proteinExistence type="predicted"/>
<dbReference type="GO" id="GO:0006355">
    <property type="term" value="P:regulation of DNA-templated transcription"/>
    <property type="evidence" value="ECO:0007669"/>
    <property type="project" value="InterPro"/>
</dbReference>
<dbReference type="Gene3D" id="1.10.10.10">
    <property type="entry name" value="Winged helix-like DNA-binding domain superfamily/Winged helix DNA-binding domain"/>
    <property type="match status" value="1"/>
</dbReference>
<protein>
    <submittedName>
        <fullName evidence="5">Two-component system response regulator</fullName>
    </submittedName>
</protein>
<dbReference type="InterPro" id="IPR039420">
    <property type="entry name" value="WalR-like"/>
</dbReference>
<dbReference type="CDD" id="cd00156">
    <property type="entry name" value="REC"/>
    <property type="match status" value="1"/>
</dbReference>
<dbReference type="InterPro" id="IPR001789">
    <property type="entry name" value="Sig_transdc_resp-reg_receiver"/>
</dbReference>
<dbReference type="STRING" id="862908.BMS_2826"/>
<dbReference type="KEGG" id="bmx:BMS_2826"/>
<dbReference type="InterPro" id="IPR011006">
    <property type="entry name" value="CheY-like_superfamily"/>
</dbReference>
<evidence type="ECO:0000313" key="5">
    <source>
        <dbReference type="EMBL" id="CBW27601.1"/>
    </source>
</evidence>
<accession>E1WY46</accession>
<dbReference type="PROSITE" id="PS50110">
    <property type="entry name" value="RESPONSE_REGULATORY"/>
    <property type="match status" value="1"/>
</dbReference>
<organism evidence="5 6">
    <name type="scientific">Halobacteriovorax marinus (strain ATCC BAA-682 / DSM 15412 / SJ)</name>
    <name type="common">Bacteriovorax marinus</name>
    <dbReference type="NCBI Taxonomy" id="862908"/>
    <lineage>
        <taxon>Bacteria</taxon>
        <taxon>Pseudomonadati</taxon>
        <taxon>Bdellovibrionota</taxon>
        <taxon>Bacteriovoracia</taxon>
        <taxon>Bacteriovoracales</taxon>
        <taxon>Halobacteriovoraceae</taxon>
        <taxon>Halobacteriovorax</taxon>
    </lineage>
</organism>
<evidence type="ECO:0000256" key="1">
    <source>
        <dbReference type="ARBA" id="ARBA00023125"/>
    </source>
</evidence>
<dbReference type="Pfam" id="PF00196">
    <property type="entry name" value="GerE"/>
    <property type="match status" value="1"/>
</dbReference>
<evidence type="ECO:0000256" key="2">
    <source>
        <dbReference type="PROSITE-ProRule" id="PRU00169"/>
    </source>
</evidence>
<dbReference type="PRINTS" id="PR00038">
    <property type="entry name" value="HTHLUXR"/>
</dbReference>
<feature type="modified residue" description="4-aspartylphosphate" evidence="2">
    <location>
        <position position="51"/>
    </location>
</feature>
<dbReference type="GO" id="GO:0003677">
    <property type="term" value="F:DNA binding"/>
    <property type="evidence" value="ECO:0007669"/>
    <property type="project" value="UniProtKB-KW"/>
</dbReference>
<dbReference type="SUPFAM" id="SSF46894">
    <property type="entry name" value="C-terminal effector domain of the bipartite response regulators"/>
    <property type="match status" value="1"/>
</dbReference>
<reference evidence="6" key="1">
    <citation type="journal article" date="2013" name="ISME J.">
        <title>A small predatory core genome in the divergent marine Bacteriovorax marinus SJ and the terrestrial Bdellovibrio bacteriovorus.</title>
        <authorList>
            <person name="Crossman L.C."/>
            <person name="Chen H."/>
            <person name="Cerdeno-Tarraga A.M."/>
            <person name="Brooks K."/>
            <person name="Quail M.A."/>
            <person name="Pineiro S.A."/>
            <person name="Hobley L."/>
            <person name="Sockett R.E."/>
            <person name="Bentley S.D."/>
            <person name="Parkhill J."/>
            <person name="Williams H.N."/>
            <person name="Stine O.C."/>
        </authorList>
    </citation>
    <scope>NUCLEOTIDE SEQUENCE [LARGE SCALE GENOMIC DNA]</scope>
    <source>
        <strain evidence="6">ATCC BAA-682 / DSM 15412 / SJ</strain>
    </source>
</reference>
<dbReference type="SMART" id="SM00421">
    <property type="entry name" value="HTH_LUXR"/>
    <property type="match status" value="1"/>
</dbReference>
<dbReference type="eggNOG" id="COG2197">
    <property type="taxonomic scope" value="Bacteria"/>
</dbReference>
<dbReference type="GO" id="GO:0000160">
    <property type="term" value="P:phosphorelay signal transduction system"/>
    <property type="evidence" value="ECO:0007669"/>
    <property type="project" value="InterPro"/>
</dbReference>
<dbReference type="Proteomes" id="UP000008963">
    <property type="component" value="Chromosome"/>
</dbReference>
<dbReference type="OrthoDB" id="9813953at2"/>
<dbReference type="SUPFAM" id="SSF52172">
    <property type="entry name" value="CheY-like"/>
    <property type="match status" value="1"/>
</dbReference>
<dbReference type="PANTHER" id="PTHR43214">
    <property type="entry name" value="TWO-COMPONENT RESPONSE REGULATOR"/>
    <property type="match status" value="1"/>
</dbReference>
<keyword evidence="6" id="KW-1185">Reference proteome</keyword>
<dbReference type="AlphaFoldDB" id="E1WY46"/>
<keyword evidence="2" id="KW-0597">Phosphoprotein</keyword>
<gene>
    <name evidence="5" type="ordered locus">BMS_2826</name>
</gene>
<dbReference type="Gene3D" id="3.40.50.2300">
    <property type="match status" value="1"/>
</dbReference>
<evidence type="ECO:0000259" key="4">
    <source>
        <dbReference type="PROSITE" id="PS50110"/>
    </source>
</evidence>
<dbReference type="EMBL" id="FQ312005">
    <property type="protein sequence ID" value="CBW27601.1"/>
    <property type="molecule type" value="Genomic_DNA"/>
</dbReference>
<dbReference type="InterPro" id="IPR000792">
    <property type="entry name" value="Tscrpt_reg_LuxR_C"/>
</dbReference>
<dbReference type="PROSITE" id="PS50043">
    <property type="entry name" value="HTH_LUXR_2"/>
    <property type="match status" value="1"/>
</dbReference>
<evidence type="ECO:0000259" key="3">
    <source>
        <dbReference type="PROSITE" id="PS50043"/>
    </source>
</evidence>
<dbReference type="RefSeq" id="WP_014245375.1">
    <property type="nucleotide sequence ID" value="NC_016620.1"/>
</dbReference>
<dbReference type="HOGENOM" id="CLU_000445_30_1_7"/>
<feature type="domain" description="Response regulatory" evidence="4">
    <location>
        <begin position="2"/>
        <end position="116"/>
    </location>
</feature>
<dbReference type="SMART" id="SM00448">
    <property type="entry name" value="REC"/>
    <property type="match status" value="1"/>
</dbReference>
<dbReference type="PATRIC" id="fig|862908.3.peg.2702"/>
<evidence type="ECO:0000313" key="6">
    <source>
        <dbReference type="Proteomes" id="UP000008963"/>
    </source>
</evidence>
<dbReference type="InterPro" id="IPR016032">
    <property type="entry name" value="Sig_transdc_resp-reg_C-effctor"/>
</dbReference>